<feature type="region of interest" description="Disordered" evidence="6">
    <location>
        <begin position="546"/>
        <end position="579"/>
    </location>
</feature>
<keyword evidence="4" id="KW-0539">Nucleus</keyword>
<feature type="compositionally biased region" description="Low complexity" evidence="6">
    <location>
        <begin position="337"/>
        <end position="353"/>
    </location>
</feature>
<feature type="compositionally biased region" description="Low complexity" evidence="6">
    <location>
        <begin position="557"/>
        <end position="570"/>
    </location>
</feature>
<dbReference type="SMART" id="SM00415">
    <property type="entry name" value="HSF"/>
    <property type="match status" value="1"/>
</dbReference>
<feature type="compositionally biased region" description="Polar residues" evidence="6">
    <location>
        <begin position="355"/>
        <end position="374"/>
    </location>
</feature>
<feature type="region of interest" description="Disordered" evidence="6">
    <location>
        <begin position="236"/>
        <end position="274"/>
    </location>
</feature>
<sequence length="623" mass="67455">MAEMYPPYSNRVYADDNSDADNDQSGPTKDSASPKTDSGNSKPQATFLTKLYALLERPENQHMIRWDPQGEHIIVERPEQLALHVLPSIYRQSRFASFSRQLNIYGFMRKVNLRNVDPAIDDPDASTWSHPTLNRHSPPEVVANFKRRVPPRLPKPRKRDLQEQQQIIPPPRSAIPGLGPGSVSLSVPSSGMNNSKLTNHVGRSRGFSAPGSFTPLSQSAASGGWVSNYSRTSLPPLTVPSEPHHMPHTAYGHHPLSPSEDSPTSPSYSYPSRAEPLMHHNYSYQDTSGSQWFPSNGNSSTSHNSSLSSLLNPSSNGSNAYNQNTRPTPTINTAVHSGSSYSSPFSSIPLHSSEQPHSASSLSPEGHSRSQSGYPITYDEYASSSRPNSSHRQISSPSPRLSRSPYHSTNTSTMMVRRHRRHSQVMSPYPSPYENGGGSSSSGSLTEHQRPSSSPQPEMHHGHPNTHNGHYPAHHNGMPSSLPRARSMMQLSSDTSSPSPYSYHNAQSEFAYSPLPSASSISVPSLTSVPSSSSISSMSSIHDTYGRHGTGARPGTAASSMSVASSSSQANTPPMDGGASTYDVSISGTGMGGDTAMVRGYDQDYGFVAMDNHELQSGYGKEM</sequence>
<evidence type="ECO:0000256" key="3">
    <source>
        <dbReference type="ARBA" id="ARBA00023125"/>
    </source>
</evidence>
<feature type="compositionally biased region" description="Basic residues" evidence="6">
    <location>
        <begin position="145"/>
        <end position="158"/>
    </location>
</feature>
<dbReference type="Proteomes" id="UP001150238">
    <property type="component" value="Unassembled WGS sequence"/>
</dbReference>
<evidence type="ECO:0000313" key="8">
    <source>
        <dbReference type="EMBL" id="KAJ4492991.1"/>
    </source>
</evidence>
<proteinExistence type="inferred from homology"/>
<dbReference type="PANTHER" id="PTHR10015:SF427">
    <property type="entry name" value="HEAT SHOCK FACTOR PROTEIN"/>
    <property type="match status" value="1"/>
</dbReference>
<dbReference type="EMBL" id="JANVFS010000004">
    <property type="protein sequence ID" value="KAJ4492991.1"/>
    <property type="molecule type" value="Genomic_DNA"/>
</dbReference>
<dbReference type="InterPro" id="IPR036390">
    <property type="entry name" value="WH_DNA-bd_sf"/>
</dbReference>
<dbReference type="Gene3D" id="1.10.10.10">
    <property type="entry name" value="Winged helix-like DNA-binding domain superfamily/Winged helix DNA-binding domain"/>
    <property type="match status" value="1"/>
</dbReference>
<evidence type="ECO:0000313" key="9">
    <source>
        <dbReference type="Proteomes" id="UP001150238"/>
    </source>
</evidence>
<comment type="subcellular location">
    <subcellularLocation>
        <location evidence="1">Nucleus</location>
    </subcellularLocation>
</comment>
<feature type="domain" description="HSF-type DNA-binding" evidence="7">
    <location>
        <begin position="43"/>
        <end position="621"/>
    </location>
</feature>
<dbReference type="InterPro" id="IPR036388">
    <property type="entry name" value="WH-like_DNA-bd_sf"/>
</dbReference>
<dbReference type="PRINTS" id="PR00056">
    <property type="entry name" value="HSFDOMAIN"/>
</dbReference>
<keyword evidence="3" id="KW-0238">DNA-binding</keyword>
<dbReference type="GO" id="GO:0003700">
    <property type="term" value="F:DNA-binding transcription factor activity"/>
    <property type="evidence" value="ECO:0007669"/>
    <property type="project" value="InterPro"/>
</dbReference>
<dbReference type="GO" id="GO:0043565">
    <property type="term" value="F:sequence-specific DNA binding"/>
    <property type="evidence" value="ECO:0007669"/>
    <property type="project" value="InterPro"/>
</dbReference>
<feature type="region of interest" description="Disordered" evidence="6">
    <location>
        <begin position="1"/>
        <end position="43"/>
    </location>
</feature>
<evidence type="ECO:0000259" key="7">
    <source>
        <dbReference type="SMART" id="SM00415"/>
    </source>
</evidence>
<name>A0A9W9AXY0_9AGAR</name>
<reference evidence="8" key="1">
    <citation type="submission" date="2022-08" db="EMBL/GenBank/DDBJ databases">
        <authorList>
            <consortium name="DOE Joint Genome Institute"/>
            <person name="Min B."/>
            <person name="Riley R."/>
            <person name="Sierra-Patev S."/>
            <person name="Naranjo-Ortiz M."/>
            <person name="Looney B."/>
            <person name="Konkel Z."/>
            <person name="Slot J.C."/>
            <person name="Sakamoto Y."/>
            <person name="Steenwyk J.L."/>
            <person name="Rokas A."/>
            <person name="Carro J."/>
            <person name="Camarero S."/>
            <person name="Ferreira P."/>
            <person name="Molpeceres G."/>
            <person name="Ruiz-Duenas F.J."/>
            <person name="Serrano A."/>
            <person name="Henrissat B."/>
            <person name="Drula E."/>
            <person name="Hughes K.W."/>
            <person name="Mata J.L."/>
            <person name="Ishikawa N.K."/>
            <person name="Vargas-Isla R."/>
            <person name="Ushijima S."/>
            <person name="Smith C.A."/>
            <person name="Ahrendt S."/>
            <person name="Andreopoulos W."/>
            <person name="He G."/>
            <person name="Labutti K."/>
            <person name="Lipzen A."/>
            <person name="Ng V."/>
            <person name="Sandor L."/>
            <person name="Barry K."/>
            <person name="Martinez A.T."/>
            <person name="Xiao Y."/>
            <person name="Gibbons J.G."/>
            <person name="Terashima K."/>
            <person name="Hibbett D.S."/>
            <person name="Grigoriev I.V."/>
        </authorList>
    </citation>
    <scope>NUCLEOTIDE SEQUENCE</scope>
    <source>
        <strain evidence="8">Sp2 HRB7682 ss15</strain>
    </source>
</reference>
<dbReference type="PANTHER" id="PTHR10015">
    <property type="entry name" value="HEAT SHOCK TRANSCRIPTION FACTOR"/>
    <property type="match status" value="1"/>
</dbReference>
<feature type="compositionally biased region" description="Low complexity" evidence="6">
    <location>
        <begin position="294"/>
        <end position="319"/>
    </location>
</feature>
<dbReference type="SUPFAM" id="SSF46785">
    <property type="entry name" value="Winged helix' DNA-binding domain"/>
    <property type="match status" value="1"/>
</dbReference>
<feature type="compositionally biased region" description="Polar residues" evidence="6">
    <location>
        <begin position="26"/>
        <end position="43"/>
    </location>
</feature>
<evidence type="ECO:0000256" key="5">
    <source>
        <dbReference type="RuleBase" id="RU004020"/>
    </source>
</evidence>
<protein>
    <submittedName>
        <fullName evidence="8">Heat shock transcription factor</fullName>
    </submittedName>
</protein>
<keyword evidence="8" id="KW-0346">Stress response</keyword>
<dbReference type="GO" id="GO:0005634">
    <property type="term" value="C:nucleus"/>
    <property type="evidence" value="ECO:0007669"/>
    <property type="project" value="UniProtKB-SubCell"/>
</dbReference>
<feature type="compositionally biased region" description="Low complexity" evidence="6">
    <location>
        <begin position="255"/>
        <end position="272"/>
    </location>
</feature>
<accession>A0A9W9AXY0</accession>
<evidence type="ECO:0000256" key="6">
    <source>
        <dbReference type="SAM" id="MobiDB-lite"/>
    </source>
</evidence>
<feature type="region of interest" description="Disordered" evidence="6">
    <location>
        <begin position="293"/>
        <end position="503"/>
    </location>
</feature>
<gene>
    <name evidence="8" type="ORF">C8J55DRAFT_501900</name>
</gene>
<evidence type="ECO:0000256" key="4">
    <source>
        <dbReference type="ARBA" id="ARBA00023242"/>
    </source>
</evidence>
<evidence type="ECO:0000256" key="1">
    <source>
        <dbReference type="ARBA" id="ARBA00004123"/>
    </source>
</evidence>
<feature type="compositionally biased region" description="Low complexity" evidence="6">
    <location>
        <begin position="181"/>
        <end position="191"/>
    </location>
</feature>
<comment type="caution">
    <text evidence="8">The sequence shown here is derived from an EMBL/GenBank/DDBJ whole genome shotgun (WGS) entry which is preliminary data.</text>
</comment>
<feature type="compositionally biased region" description="Polar residues" evidence="6">
    <location>
        <begin position="382"/>
        <end position="394"/>
    </location>
</feature>
<dbReference type="InterPro" id="IPR000232">
    <property type="entry name" value="HSF_DNA-bd"/>
</dbReference>
<organism evidence="8 9">
    <name type="scientific">Lentinula lateritia</name>
    <dbReference type="NCBI Taxonomy" id="40482"/>
    <lineage>
        <taxon>Eukaryota</taxon>
        <taxon>Fungi</taxon>
        <taxon>Dikarya</taxon>
        <taxon>Basidiomycota</taxon>
        <taxon>Agaricomycotina</taxon>
        <taxon>Agaricomycetes</taxon>
        <taxon>Agaricomycetidae</taxon>
        <taxon>Agaricales</taxon>
        <taxon>Marasmiineae</taxon>
        <taxon>Omphalotaceae</taxon>
        <taxon>Lentinula</taxon>
    </lineage>
</organism>
<evidence type="ECO:0000256" key="2">
    <source>
        <dbReference type="ARBA" id="ARBA00006403"/>
    </source>
</evidence>
<feature type="compositionally biased region" description="Low complexity" evidence="6">
    <location>
        <begin position="492"/>
        <end position="503"/>
    </location>
</feature>
<feature type="compositionally biased region" description="Low complexity" evidence="6">
    <location>
        <begin position="395"/>
        <end position="405"/>
    </location>
</feature>
<comment type="similarity">
    <text evidence="2 5">Belongs to the HSF family.</text>
</comment>
<dbReference type="Pfam" id="PF00447">
    <property type="entry name" value="HSF_DNA-bind"/>
    <property type="match status" value="1"/>
</dbReference>
<feature type="compositionally biased region" description="Polar residues" evidence="6">
    <location>
        <begin position="320"/>
        <end position="336"/>
    </location>
</feature>
<dbReference type="AlphaFoldDB" id="A0A9W9AXY0"/>
<reference evidence="8" key="2">
    <citation type="journal article" date="2023" name="Proc. Natl. Acad. Sci. U.S.A.">
        <title>A global phylogenomic analysis of the shiitake genus Lentinula.</title>
        <authorList>
            <person name="Sierra-Patev S."/>
            <person name="Min B."/>
            <person name="Naranjo-Ortiz M."/>
            <person name="Looney B."/>
            <person name="Konkel Z."/>
            <person name="Slot J.C."/>
            <person name="Sakamoto Y."/>
            <person name="Steenwyk J.L."/>
            <person name="Rokas A."/>
            <person name="Carro J."/>
            <person name="Camarero S."/>
            <person name="Ferreira P."/>
            <person name="Molpeceres G."/>
            <person name="Ruiz-Duenas F.J."/>
            <person name="Serrano A."/>
            <person name="Henrissat B."/>
            <person name="Drula E."/>
            <person name="Hughes K.W."/>
            <person name="Mata J.L."/>
            <person name="Ishikawa N.K."/>
            <person name="Vargas-Isla R."/>
            <person name="Ushijima S."/>
            <person name="Smith C.A."/>
            <person name="Donoghue J."/>
            <person name="Ahrendt S."/>
            <person name="Andreopoulos W."/>
            <person name="He G."/>
            <person name="LaButti K."/>
            <person name="Lipzen A."/>
            <person name="Ng V."/>
            <person name="Riley R."/>
            <person name="Sandor L."/>
            <person name="Barry K."/>
            <person name="Martinez A.T."/>
            <person name="Xiao Y."/>
            <person name="Gibbons J.G."/>
            <person name="Terashima K."/>
            <person name="Grigoriev I.V."/>
            <person name="Hibbett D."/>
        </authorList>
    </citation>
    <scope>NUCLEOTIDE SEQUENCE</scope>
    <source>
        <strain evidence="8">Sp2 HRB7682 ss15</strain>
    </source>
</reference>
<feature type="region of interest" description="Disordered" evidence="6">
    <location>
        <begin position="144"/>
        <end position="203"/>
    </location>
</feature>